<reference evidence="7 8" key="1">
    <citation type="journal article" date="2015" name="Genome Biol. Evol.">
        <title>Phylogenomic analyses indicate that early fungi evolved digesting cell walls of algal ancestors of land plants.</title>
        <authorList>
            <person name="Chang Y."/>
            <person name="Wang S."/>
            <person name="Sekimoto S."/>
            <person name="Aerts A.L."/>
            <person name="Choi C."/>
            <person name="Clum A."/>
            <person name="LaButti K.M."/>
            <person name="Lindquist E.A."/>
            <person name="Yee Ngan C."/>
            <person name="Ohm R.A."/>
            <person name="Salamov A.A."/>
            <person name="Grigoriev I.V."/>
            <person name="Spatafora J.W."/>
            <person name="Berbee M.L."/>
        </authorList>
    </citation>
    <scope>NUCLEOTIDE SEQUENCE [LARGE SCALE GENOMIC DNA]</scope>
    <source>
        <strain evidence="7 8">JEL478</strain>
    </source>
</reference>
<dbReference type="InterPro" id="IPR017441">
    <property type="entry name" value="Protein_kinase_ATP_BS"/>
</dbReference>
<dbReference type="PROSITE" id="PS00107">
    <property type="entry name" value="PROTEIN_KINASE_ATP"/>
    <property type="match status" value="1"/>
</dbReference>
<sequence length="518" mass="56950">MRGGTSSKPTQLPSPPATEDGSISPIPKLWEIRKEDLAFNPSDSSTHLGQGGFGSVCRGKWHKVFDVAVKIPQFSGLYTSEDFDHEASIWYYLKSSPHVLSLYGVCREGMLPVFVSPLLRGSITSYLASIESLVARRNAALNLLRDTASGMKFLHENSIIHTDLKPDNILVDHKGFGVITDFGFAKIRLKAALAAAAGSVTGERPGTVEYLPPERLLREETGDGDVSTQEGDVYAFGITIWVVWTLAKPYPELKNVRKAAAILDAICHNNLRPVLPKGCEMPPKLQYLMVQCWDGDPAKRPPFSQIYHVLKDLAPPSLPTLSELKAASEAGFIQSSTLNDVEQMLQLAAQYRNGSARQPQDLCVAAELYNKAAEYGSPEAQVQLAFFYQHGLGGMPRDLTVAADWLHRAAEKNSVEAKLRLGTLYYNGGAGVDKDWNRTAELFMQAADEGSVSAKNHLGYLYQKGMNDPSVLFRSAKLFQAPPTPIEENRKLEDVGRAGRSHMDTLRGERGLRAQSTF</sequence>
<evidence type="ECO:0000256" key="1">
    <source>
        <dbReference type="ARBA" id="ARBA00022527"/>
    </source>
</evidence>
<evidence type="ECO:0000313" key="8">
    <source>
        <dbReference type="Proteomes" id="UP000070544"/>
    </source>
</evidence>
<dbReference type="OrthoDB" id="442451at2759"/>
<dbReference type="GO" id="GO:0005524">
    <property type="term" value="F:ATP binding"/>
    <property type="evidence" value="ECO:0007669"/>
    <property type="project" value="UniProtKB-UniRule"/>
</dbReference>
<evidence type="ECO:0000256" key="3">
    <source>
        <dbReference type="ARBA" id="ARBA00022840"/>
    </source>
</evidence>
<dbReference type="AlphaFoldDB" id="A0A139A2D3"/>
<dbReference type="Pfam" id="PF07714">
    <property type="entry name" value="PK_Tyr_Ser-Thr"/>
    <property type="match status" value="1"/>
</dbReference>
<evidence type="ECO:0000256" key="4">
    <source>
        <dbReference type="PROSITE-ProRule" id="PRU10141"/>
    </source>
</evidence>
<evidence type="ECO:0000313" key="7">
    <source>
        <dbReference type="EMBL" id="KXS10922.1"/>
    </source>
</evidence>
<dbReference type="InterPro" id="IPR011990">
    <property type="entry name" value="TPR-like_helical_dom_sf"/>
</dbReference>
<keyword evidence="2 4" id="KW-0547">Nucleotide-binding</keyword>
<dbReference type="InterPro" id="IPR000719">
    <property type="entry name" value="Prot_kinase_dom"/>
</dbReference>
<proteinExistence type="predicted"/>
<dbReference type="SMART" id="SM00671">
    <property type="entry name" value="SEL1"/>
    <property type="match status" value="3"/>
</dbReference>
<keyword evidence="1" id="KW-0723">Serine/threonine-protein kinase</keyword>
<dbReference type="InterPro" id="IPR001245">
    <property type="entry name" value="Ser-Thr/Tyr_kinase_cat_dom"/>
</dbReference>
<gene>
    <name evidence="7" type="ORF">M427DRAFT_158635</name>
</gene>
<dbReference type="EMBL" id="KQ965811">
    <property type="protein sequence ID" value="KXS10922.1"/>
    <property type="molecule type" value="Genomic_DNA"/>
</dbReference>
<dbReference type="SUPFAM" id="SSF56112">
    <property type="entry name" value="Protein kinase-like (PK-like)"/>
    <property type="match status" value="1"/>
</dbReference>
<name>A0A139A2D3_GONPJ</name>
<dbReference type="PROSITE" id="PS00108">
    <property type="entry name" value="PROTEIN_KINASE_ST"/>
    <property type="match status" value="1"/>
</dbReference>
<feature type="region of interest" description="Disordered" evidence="5">
    <location>
        <begin position="1"/>
        <end position="24"/>
    </location>
</feature>
<dbReference type="SUPFAM" id="SSF81901">
    <property type="entry name" value="HCP-like"/>
    <property type="match status" value="1"/>
</dbReference>
<dbReference type="Gene3D" id="1.10.510.10">
    <property type="entry name" value="Transferase(Phosphotransferase) domain 1"/>
    <property type="match status" value="1"/>
</dbReference>
<dbReference type="InterPro" id="IPR011009">
    <property type="entry name" value="Kinase-like_dom_sf"/>
</dbReference>
<feature type="compositionally biased region" description="Basic and acidic residues" evidence="5">
    <location>
        <begin position="496"/>
        <end position="512"/>
    </location>
</feature>
<dbReference type="InterPro" id="IPR008271">
    <property type="entry name" value="Ser/Thr_kinase_AS"/>
</dbReference>
<organism evidence="7 8">
    <name type="scientific">Gonapodya prolifera (strain JEL478)</name>
    <name type="common">Monoblepharis prolifera</name>
    <dbReference type="NCBI Taxonomy" id="1344416"/>
    <lineage>
        <taxon>Eukaryota</taxon>
        <taxon>Fungi</taxon>
        <taxon>Fungi incertae sedis</taxon>
        <taxon>Chytridiomycota</taxon>
        <taxon>Chytridiomycota incertae sedis</taxon>
        <taxon>Monoblepharidomycetes</taxon>
        <taxon>Monoblepharidales</taxon>
        <taxon>Gonapodyaceae</taxon>
        <taxon>Gonapodya</taxon>
    </lineage>
</organism>
<dbReference type="STRING" id="1344416.A0A139A2D3"/>
<feature type="binding site" evidence="4">
    <location>
        <position position="70"/>
    </location>
    <ligand>
        <name>ATP</name>
        <dbReference type="ChEBI" id="CHEBI:30616"/>
    </ligand>
</feature>
<evidence type="ECO:0000259" key="6">
    <source>
        <dbReference type="PROSITE" id="PS50011"/>
    </source>
</evidence>
<evidence type="ECO:0000256" key="2">
    <source>
        <dbReference type="ARBA" id="ARBA00022741"/>
    </source>
</evidence>
<keyword evidence="7" id="KW-0808">Transferase</keyword>
<dbReference type="GO" id="GO:0004674">
    <property type="term" value="F:protein serine/threonine kinase activity"/>
    <property type="evidence" value="ECO:0007669"/>
    <property type="project" value="UniProtKB-KW"/>
</dbReference>
<dbReference type="Gene3D" id="3.30.200.20">
    <property type="entry name" value="Phosphorylase Kinase, domain 1"/>
    <property type="match status" value="1"/>
</dbReference>
<accession>A0A139A2D3</accession>
<dbReference type="PROSITE" id="PS50011">
    <property type="entry name" value="PROTEIN_KINASE_DOM"/>
    <property type="match status" value="1"/>
</dbReference>
<feature type="domain" description="Protein kinase" evidence="6">
    <location>
        <begin position="42"/>
        <end position="321"/>
    </location>
</feature>
<keyword evidence="7" id="KW-0418">Kinase</keyword>
<evidence type="ECO:0000256" key="5">
    <source>
        <dbReference type="SAM" id="MobiDB-lite"/>
    </source>
</evidence>
<keyword evidence="3 4" id="KW-0067">ATP-binding</keyword>
<feature type="region of interest" description="Disordered" evidence="5">
    <location>
        <begin position="496"/>
        <end position="518"/>
    </location>
</feature>
<protein>
    <submittedName>
        <fullName evidence="7">Kinase-like protein</fullName>
    </submittedName>
</protein>
<dbReference type="Pfam" id="PF08238">
    <property type="entry name" value="Sel1"/>
    <property type="match status" value="4"/>
</dbReference>
<dbReference type="Gene3D" id="1.25.40.10">
    <property type="entry name" value="Tetratricopeptide repeat domain"/>
    <property type="match status" value="1"/>
</dbReference>
<dbReference type="InterPro" id="IPR006597">
    <property type="entry name" value="Sel1-like"/>
</dbReference>
<feature type="compositionally biased region" description="Polar residues" evidence="5">
    <location>
        <begin position="1"/>
        <end position="11"/>
    </location>
</feature>
<dbReference type="SMART" id="SM00220">
    <property type="entry name" value="S_TKc"/>
    <property type="match status" value="1"/>
</dbReference>
<keyword evidence="8" id="KW-1185">Reference proteome</keyword>
<dbReference type="InterPro" id="IPR051681">
    <property type="entry name" value="Ser/Thr_Kinases-Pseudokinases"/>
</dbReference>
<dbReference type="PANTHER" id="PTHR44329">
    <property type="entry name" value="SERINE/THREONINE-PROTEIN KINASE TNNI3K-RELATED"/>
    <property type="match status" value="1"/>
</dbReference>
<dbReference type="Proteomes" id="UP000070544">
    <property type="component" value="Unassembled WGS sequence"/>
</dbReference>